<keyword evidence="2" id="KW-1185">Reference proteome</keyword>
<sequence length="142" mass="16495">MVIRFLFVSCTLLILSACQDPSPLRSETEVKFNSLFKTEFGVLDQLIIKKRLENGNYDTVSVINPQEMIAELSNSQKASYKDEYNADYKLLFKTSTEMQKYSKEQTEAIVNYNSTQHILCYKSKCYRASEKMRNFLKENGVE</sequence>
<name>A0ABT6H9X3_9BACI</name>
<evidence type="ECO:0000313" key="2">
    <source>
        <dbReference type="Proteomes" id="UP001218246"/>
    </source>
</evidence>
<proteinExistence type="predicted"/>
<dbReference type="PROSITE" id="PS51257">
    <property type="entry name" value="PROKAR_LIPOPROTEIN"/>
    <property type="match status" value="1"/>
</dbReference>
<reference evidence="1 2" key="1">
    <citation type="submission" date="2023-04" db="EMBL/GenBank/DDBJ databases">
        <title>Ectobacillus antri isolated from activated sludge.</title>
        <authorList>
            <person name="Yan P."/>
            <person name="Liu X."/>
        </authorList>
    </citation>
    <scope>NUCLEOTIDE SEQUENCE [LARGE SCALE GENOMIC DNA]</scope>
    <source>
        <strain evidence="1 2">C18H</strain>
    </source>
</reference>
<protein>
    <recommendedName>
        <fullName evidence="3">DUF1307 domain-containing protein</fullName>
    </recommendedName>
</protein>
<comment type="caution">
    <text evidence="1">The sequence shown here is derived from an EMBL/GenBank/DDBJ whole genome shotgun (WGS) entry which is preliminary data.</text>
</comment>
<gene>
    <name evidence="1" type="ORF">P6P90_16365</name>
</gene>
<accession>A0ABT6H9X3</accession>
<evidence type="ECO:0008006" key="3">
    <source>
        <dbReference type="Google" id="ProtNLM"/>
    </source>
</evidence>
<dbReference type="RefSeq" id="WP_247084064.1">
    <property type="nucleotide sequence ID" value="NZ_JARRRY010000029.1"/>
</dbReference>
<organism evidence="1 2">
    <name type="scientific">Ectobacillus antri</name>
    <dbReference type="NCBI Taxonomy" id="2486280"/>
    <lineage>
        <taxon>Bacteria</taxon>
        <taxon>Bacillati</taxon>
        <taxon>Bacillota</taxon>
        <taxon>Bacilli</taxon>
        <taxon>Bacillales</taxon>
        <taxon>Bacillaceae</taxon>
        <taxon>Ectobacillus</taxon>
    </lineage>
</organism>
<dbReference type="Proteomes" id="UP001218246">
    <property type="component" value="Unassembled WGS sequence"/>
</dbReference>
<evidence type="ECO:0000313" key="1">
    <source>
        <dbReference type="EMBL" id="MDG5755472.1"/>
    </source>
</evidence>
<dbReference type="EMBL" id="JARULN010000029">
    <property type="protein sequence ID" value="MDG5755472.1"/>
    <property type="molecule type" value="Genomic_DNA"/>
</dbReference>